<dbReference type="Proteomes" id="UP000233551">
    <property type="component" value="Unassembled WGS sequence"/>
</dbReference>
<feature type="compositionally biased region" description="Basic and acidic residues" evidence="1">
    <location>
        <begin position="1"/>
        <end position="12"/>
    </location>
</feature>
<reference evidence="2 3" key="1">
    <citation type="submission" date="2017-11" db="EMBL/GenBank/DDBJ databases">
        <title>De-novo sequencing of pomegranate (Punica granatum L.) genome.</title>
        <authorList>
            <person name="Akparov Z."/>
            <person name="Amiraslanov A."/>
            <person name="Hajiyeva S."/>
            <person name="Abbasov M."/>
            <person name="Kaur K."/>
            <person name="Hamwieh A."/>
            <person name="Solovyev V."/>
            <person name="Salamov A."/>
            <person name="Braich B."/>
            <person name="Kosarev P."/>
            <person name="Mahmoud A."/>
            <person name="Hajiyev E."/>
            <person name="Babayeva S."/>
            <person name="Izzatullayeva V."/>
            <person name="Mammadov A."/>
            <person name="Mammadov A."/>
            <person name="Sharifova S."/>
            <person name="Ojaghi J."/>
            <person name="Eynullazada K."/>
            <person name="Bayramov B."/>
            <person name="Abdulazimova A."/>
            <person name="Shahmuradov I."/>
        </authorList>
    </citation>
    <scope>NUCLEOTIDE SEQUENCE [LARGE SCALE GENOMIC DNA]</scope>
    <source>
        <strain evidence="3">cv. AG2017</strain>
        <tissue evidence="2">Leaf</tissue>
    </source>
</reference>
<evidence type="ECO:0000256" key="1">
    <source>
        <dbReference type="SAM" id="MobiDB-lite"/>
    </source>
</evidence>
<evidence type="ECO:0000313" key="3">
    <source>
        <dbReference type="Proteomes" id="UP000233551"/>
    </source>
</evidence>
<dbReference type="AlphaFoldDB" id="A0A2I0JGM9"/>
<dbReference type="EMBL" id="PGOL01001703">
    <property type="protein sequence ID" value="PKI55415.1"/>
    <property type="molecule type" value="Genomic_DNA"/>
</dbReference>
<evidence type="ECO:0000313" key="2">
    <source>
        <dbReference type="EMBL" id="PKI55415.1"/>
    </source>
</evidence>
<comment type="caution">
    <text evidence="2">The sequence shown here is derived from an EMBL/GenBank/DDBJ whole genome shotgun (WGS) entry which is preliminary data.</text>
</comment>
<name>A0A2I0JGM9_PUNGR</name>
<accession>A0A2I0JGM9</accession>
<keyword evidence="3" id="KW-1185">Reference proteome</keyword>
<organism evidence="2 3">
    <name type="scientific">Punica granatum</name>
    <name type="common">Pomegranate</name>
    <dbReference type="NCBI Taxonomy" id="22663"/>
    <lineage>
        <taxon>Eukaryota</taxon>
        <taxon>Viridiplantae</taxon>
        <taxon>Streptophyta</taxon>
        <taxon>Embryophyta</taxon>
        <taxon>Tracheophyta</taxon>
        <taxon>Spermatophyta</taxon>
        <taxon>Magnoliopsida</taxon>
        <taxon>eudicotyledons</taxon>
        <taxon>Gunneridae</taxon>
        <taxon>Pentapetalae</taxon>
        <taxon>rosids</taxon>
        <taxon>malvids</taxon>
        <taxon>Myrtales</taxon>
        <taxon>Lythraceae</taxon>
        <taxon>Punica</taxon>
    </lineage>
</organism>
<protein>
    <submittedName>
        <fullName evidence="2">Uncharacterized protein</fullName>
    </submittedName>
</protein>
<proteinExistence type="predicted"/>
<sequence length="84" mass="8994">MGSRLGVREHARARQGVRRAGRCSGSRQAHGGRRERAAMRAGARRYVGARGDTRRRAAICAGAPLAGSDGCTIHPRARPSPEFT</sequence>
<gene>
    <name evidence="2" type="ORF">CRG98_024188</name>
</gene>
<feature type="region of interest" description="Disordered" evidence="1">
    <location>
        <begin position="1"/>
        <end position="41"/>
    </location>
</feature>